<dbReference type="PANTHER" id="PTHR43537:SF45">
    <property type="entry name" value="GNTR FAMILY REGULATORY PROTEIN"/>
    <property type="match status" value="1"/>
</dbReference>
<evidence type="ECO:0000313" key="6">
    <source>
        <dbReference type="EMBL" id="TPF76817.1"/>
    </source>
</evidence>
<name>A0A502BSJ4_9HYPH</name>
<organism evidence="6 7">
    <name type="scientific">Brucella gallinifaecis</name>
    <dbReference type="NCBI Taxonomy" id="215590"/>
    <lineage>
        <taxon>Bacteria</taxon>
        <taxon>Pseudomonadati</taxon>
        <taxon>Pseudomonadota</taxon>
        <taxon>Alphaproteobacteria</taxon>
        <taxon>Hyphomicrobiales</taxon>
        <taxon>Brucellaceae</taxon>
        <taxon>Brucella/Ochrobactrum group</taxon>
        <taxon>Brucella</taxon>
    </lineage>
</organism>
<dbReference type="GO" id="GO:0003700">
    <property type="term" value="F:DNA-binding transcription factor activity"/>
    <property type="evidence" value="ECO:0007669"/>
    <property type="project" value="InterPro"/>
</dbReference>
<keyword evidence="2" id="KW-0238">DNA-binding</keyword>
<keyword evidence="3" id="KW-0804">Transcription</keyword>
<dbReference type="CDD" id="cd07377">
    <property type="entry name" value="WHTH_GntR"/>
    <property type="match status" value="1"/>
</dbReference>
<dbReference type="InterPro" id="IPR036390">
    <property type="entry name" value="WH_DNA-bd_sf"/>
</dbReference>
<dbReference type="PROSITE" id="PS50949">
    <property type="entry name" value="HTH_GNTR"/>
    <property type="match status" value="1"/>
</dbReference>
<reference evidence="6 7" key="1">
    <citation type="journal article" date="2003" name="Int. J. Syst. Evol. Microbiol.">
        <title>Towards a standardized format for the description of a novel species (of an established genus): Ochrobactrum gallinifaecis sp. nov.</title>
        <authorList>
            <person name="Kampfer P."/>
            <person name="Buczolits S."/>
            <person name="Albrecht A."/>
            <person name="Busse H.J."/>
            <person name="Stackebrandt E."/>
        </authorList>
    </citation>
    <scope>NUCLEOTIDE SEQUENCE [LARGE SCALE GENOMIC DNA]</scope>
    <source>
        <strain evidence="6 7">ISO 196</strain>
    </source>
</reference>
<evidence type="ECO:0000259" key="5">
    <source>
        <dbReference type="PROSITE" id="PS50949"/>
    </source>
</evidence>
<keyword evidence="1" id="KW-0805">Transcription regulation</keyword>
<dbReference type="SMART" id="SM00895">
    <property type="entry name" value="FCD"/>
    <property type="match status" value="1"/>
</dbReference>
<dbReference type="GO" id="GO:0003677">
    <property type="term" value="F:DNA binding"/>
    <property type="evidence" value="ECO:0007669"/>
    <property type="project" value="UniProtKB-KW"/>
</dbReference>
<dbReference type="Pfam" id="PF00392">
    <property type="entry name" value="GntR"/>
    <property type="match status" value="1"/>
</dbReference>
<dbReference type="Pfam" id="PF07729">
    <property type="entry name" value="FCD"/>
    <property type="match status" value="1"/>
</dbReference>
<protein>
    <submittedName>
        <fullName evidence="6">GntR family transcriptional regulator</fullName>
    </submittedName>
</protein>
<dbReference type="PANTHER" id="PTHR43537">
    <property type="entry name" value="TRANSCRIPTIONAL REGULATOR, GNTR FAMILY"/>
    <property type="match status" value="1"/>
</dbReference>
<dbReference type="InterPro" id="IPR000524">
    <property type="entry name" value="Tscrpt_reg_HTH_GntR"/>
</dbReference>
<feature type="region of interest" description="Disordered" evidence="4">
    <location>
        <begin position="1"/>
        <end position="22"/>
    </location>
</feature>
<evidence type="ECO:0000256" key="2">
    <source>
        <dbReference type="ARBA" id="ARBA00023125"/>
    </source>
</evidence>
<dbReference type="SUPFAM" id="SSF48008">
    <property type="entry name" value="GntR ligand-binding domain-like"/>
    <property type="match status" value="1"/>
</dbReference>
<dbReference type="OrthoDB" id="6087511at2"/>
<dbReference type="InterPro" id="IPR008920">
    <property type="entry name" value="TF_FadR/GntR_C"/>
</dbReference>
<keyword evidence="7" id="KW-1185">Reference proteome</keyword>
<feature type="domain" description="HTH gntR-type" evidence="5">
    <location>
        <begin position="20"/>
        <end position="87"/>
    </location>
</feature>
<dbReference type="AlphaFoldDB" id="A0A502BSJ4"/>
<dbReference type="EMBL" id="VEWJ01000001">
    <property type="protein sequence ID" value="TPF76817.1"/>
    <property type="molecule type" value="Genomic_DNA"/>
</dbReference>
<dbReference type="InterPro" id="IPR011711">
    <property type="entry name" value="GntR_C"/>
</dbReference>
<evidence type="ECO:0000256" key="4">
    <source>
        <dbReference type="SAM" id="MobiDB-lite"/>
    </source>
</evidence>
<proteinExistence type="predicted"/>
<sequence>MNAYATNERRSGARSGRRSTPRSQAIFESLERDLILGILRPNSTLLELDLADHFGCSQSTVREALLQLQEQGLVERTPHRGTNVADCRIEDARVLLKIRRDIECSSIDRILKRYDTRVRQALVAEIEHMLRAAKDNDEYMLSMHDRQFHLTLFNTAQLPSVVPILTRCLIHNHRFKIMNSQPNRALLETAERHFPILESLDKGDPKALYSVLSHHIATIVDFGADFLANRDDQQA</sequence>
<evidence type="ECO:0000256" key="3">
    <source>
        <dbReference type="ARBA" id="ARBA00023163"/>
    </source>
</evidence>
<dbReference type="Gene3D" id="1.20.120.530">
    <property type="entry name" value="GntR ligand-binding domain-like"/>
    <property type="match status" value="1"/>
</dbReference>
<dbReference type="SMART" id="SM00345">
    <property type="entry name" value="HTH_GNTR"/>
    <property type="match status" value="1"/>
</dbReference>
<evidence type="ECO:0000313" key="7">
    <source>
        <dbReference type="Proteomes" id="UP000315388"/>
    </source>
</evidence>
<dbReference type="Gene3D" id="1.10.10.10">
    <property type="entry name" value="Winged helix-like DNA-binding domain superfamily/Winged helix DNA-binding domain"/>
    <property type="match status" value="1"/>
</dbReference>
<evidence type="ECO:0000256" key="1">
    <source>
        <dbReference type="ARBA" id="ARBA00023015"/>
    </source>
</evidence>
<dbReference type="Proteomes" id="UP000315388">
    <property type="component" value="Unassembled WGS sequence"/>
</dbReference>
<comment type="caution">
    <text evidence="6">The sequence shown here is derived from an EMBL/GenBank/DDBJ whole genome shotgun (WGS) entry which is preliminary data.</text>
</comment>
<accession>A0A502BSJ4</accession>
<dbReference type="SUPFAM" id="SSF46785">
    <property type="entry name" value="Winged helix' DNA-binding domain"/>
    <property type="match status" value="1"/>
</dbReference>
<gene>
    <name evidence="6" type="ORF">FHY56_00105</name>
</gene>
<dbReference type="InterPro" id="IPR036388">
    <property type="entry name" value="WH-like_DNA-bd_sf"/>
</dbReference>